<feature type="compositionally biased region" description="Basic and acidic residues" evidence="1">
    <location>
        <begin position="396"/>
        <end position="425"/>
    </location>
</feature>
<proteinExistence type="predicted"/>
<dbReference type="Proteomes" id="UP000504630">
    <property type="component" value="Chromosome 1"/>
</dbReference>
<name>A0A6J2PL13_COTGO</name>
<dbReference type="RefSeq" id="XP_029285900.1">
    <property type="nucleotide sequence ID" value="XM_029430040.1"/>
</dbReference>
<sequence length="680" mass="77115">MNLLDWDAIRAIQRNMHSNHINNSMEHSSRTATEGDPHCEYPRHTVDEAQSPSSHNFYINESEVADPDGEPLEMDREDPELARKQKELREIEERIMLKKAAIALKTVELKTTPADFSCNEQSAKCKGATLKDRVHVILQQRHPDSFLSKRPTAFQIIYCIMYAMYIVVQVWSPKERMNSSRLSKDGLLQNEHPLKLRVKALMKQRCGGPCVLPGSREVPDVTPPPPSQSVASPAKEENSVNKGFQRFLSVLNKGVDMDFLSRIVNDDSEDLPSGEDLLNIQPPVVENKSDPCFRSKSQDQNSGASLLGRSQTNSGERKTDQASKERYLKDRLCLPDDDDEEEKKNDRGDCCSGSRGRSKSPLAVKKKEEEKPEVDEQREQLQNILKTLGLNMEVEEMSKLSDRTQERLYGKKHKDTSAKSRRQQESRQSGSQRHNSNSSSSSSRSTRSRSPSRHQCSHSKDSKQRSEGPRSRDRSRDGLTRHDDNQDSKEACKDNDGQDSEEMYTYQHPYSQNQTYPHPPPAAFPDYSLSQDSQYTAYDSGTYWALTQSGIPPSLYPDGDPYPVNAYHEFPGSVGAPDMVYPHHDSPNINFFVNPDLSKSEGQTGYVSAPRCLQVISTKTPAPDRCLMTLTKSQKKKWGNCKIAKKRQNLFWKKYKEFRKQQKTNHLEISDEDGGATAPK</sequence>
<feature type="compositionally biased region" description="Basic and acidic residues" evidence="1">
    <location>
        <begin position="287"/>
        <end position="297"/>
    </location>
</feature>
<evidence type="ECO:0000313" key="2">
    <source>
        <dbReference type="Proteomes" id="UP000504630"/>
    </source>
</evidence>
<dbReference type="GeneID" id="115007228"/>
<feature type="compositionally biased region" description="Low complexity" evidence="1">
    <location>
        <begin position="426"/>
        <end position="445"/>
    </location>
</feature>
<dbReference type="AlphaFoldDB" id="A0A6J2PL13"/>
<gene>
    <name evidence="3 4 5" type="primary">LOC115007228</name>
</gene>
<evidence type="ECO:0000313" key="5">
    <source>
        <dbReference type="RefSeq" id="XP_029286049.1"/>
    </source>
</evidence>
<feature type="region of interest" description="Disordered" evidence="1">
    <location>
        <begin position="267"/>
        <end position="523"/>
    </location>
</feature>
<keyword evidence="2" id="KW-1185">Reference proteome</keyword>
<feature type="region of interest" description="Disordered" evidence="1">
    <location>
        <begin position="22"/>
        <end position="53"/>
    </location>
</feature>
<feature type="compositionally biased region" description="Basic and acidic residues" evidence="1">
    <location>
        <begin position="27"/>
        <end position="47"/>
    </location>
</feature>
<dbReference type="KEGG" id="cgob:115007228"/>
<evidence type="ECO:0000313" key="4">
    <source>
        <dbReference type="RefSeq" id="XP_029285973.1"/>
    </source>
</evidence>
<feature type="compositionally biased region" description="Basic and acidic residues" evidence="1">
    <location>
        <begin position="458"/>
        <end position="496"/>
    </location>
</feature>
<dbReference type="RefSeq" id="XP_029286049.1">
    <property type="nucleotide sequence ID" value="XM_029430189.1"/>
</dbReference>
<evidence type="ECO:0000256" key="1">
    <source>
        <dbReference type="SAM" id="MobiDB-lite"/>
    </source>
</evidence>
<organism evidence="2 5">
    <name type="scientific">Cottoperca gobio</name>
    <name type="common">Frogmouth</name>
    <name type="synonym">Aphritis gobio</name>
    <dbReference type="NCBI Taxonomy" id="56716"/>
    <lineage>
        <taxon>Eukaryota</taxon>
        <taxon>Metazoa</taxon>
        <taxon>Chordata</taxon>
        <taxon>Craniata</taxon>
        <taxon>Vertebrata</taxon>
        <taxon>Euteleostomi</taxon>
        <taxon>Actinopterygii</taxon>
        <taxon>Neopterygii</taxon>
        <taxon>Teleostei</taxon>
        <taxon>Neoteleostei</taxon>
        <taxon>Acanthomorphata</taxon>
        <taxon>Eupercaria</taxon>
        <taxon>Perciformes</taxon>
        <taxon>Notothenioidei</taxon>
        <taxon>Bovichtidae</taxon>
        <taxon>Cottoperca</taxon>
    </lineage>
</organism>
<evidence type="ECO:0000313" key="3">
    <source>
        <dbReference type="RefSeq" id="XP_029285900.1"/>
    </source>
</evidence>
<feature type="region of interest" description="Disordered" evidence="1">
    <location>
        <begin position="215"/>
        <end position="238"/>
    </location>
</feature>
<feature type="compositionally biased region" description="Basic and acidic residues" evidence="1">
    <location>
        <begin position="365"/>
        <end position="379"/>
    </location>
</feature>
<feature type="compositionally biased region" description="Polar residues" evidence="1">
    <location>
        <begin position="298"/>
        <end position="314"/>
    </location>
</feature>
<dbReference type="OrthoDB" id="9909793at2759"/>
<protein>
    <submittedName>
        <fullName evidence="3 4">Uncharacterized protein LOC115007228 isoform X1</fullName>
    </submittedName>
</protein>
<feature type="compositionally biased region" description="Basic and acidic residues" evidence="1">
    <location>
        <begin position="315"/>
        <end position="334"/>
    </location>
</feature>
<reference evidence="3 4" key="1">
    <citation type="submission" date="2025-04" db="UniProtKB">
        <authorList>
            <consortium name="RefSeq"/>
        </authorList>
    </citation>
    <scope>IDENTIFICATION</scope>
</reference>
<accession>A0A6J2PL13</accession>
<dbReference type="RefSeq" id="XP_029285973.1">
    <property type="nucleotide sequence ID" value="XM_029430113.1"/>
</dbReference>
<feature type="compositionally biased region" description="Basic residues" evidence="1">
    <location>
        <begin position="446"/>
        <end position="457"/>
    </location>
</feature>